<evidence type="ECO:0000259" key="1">
    <source>
        <dbReference type="Pfam" id="PF05157"/>
    </source>
</evidence>
<dbReference type="Gene3D" id="3.30.300.160">
    <property type="entry name" value="Type II secretion system, protein E, N-terminal domain"/>
    <property type="match status" value="1"/>
</dbReference>
<protein>
    <recommendedName>
        <fullName evidence="1">Type II secretion system protein GspE N-terminal domain-containing protein</fullName>
    </recommendedName>
</protein>
<evidence type="ECO:0000313" key="3">
    <source>
        <dbReference type="Proteomes" id="UP001139103"/>
    </source>
</evidence>
<comment type="caution">
    <text evidence="2">The sequence shown here is derived from an EMBL/GenBank/DDBJ whole genome shotgun (WGS) entry which is preliminary data.</text>
</comment>
<evidence type="ECO:0000313" key="2">
    <source>
        <dbReference type="EMBL" id="MCC9629979.1"/>
    </source>
</evidence>
<proteinExistence type="predicted"/>
<gene>
    <name evidence="2" type="ORF">LOC68_16425</name>
</gene>
<dbReference type="Proteomes" id="UP001139103">
    <property type="component" value="Unassembled WGS sequence"/>
</dbReference>
<dbReference type="Pfam" id="PF05157">
    <property type="entry name" value="MshEN"/>
    <property type="match status" value="1"/>
</dbReference>
<name>A0A9X1MNM4_9BACT</name>
<dbReference type="InterPro" id="IPR037257">
    <property type="entry name" value="T2SS_E_N_sf"/>
</dbReference>
<organism evidence="2 3">
    <name type="scientific">Blastopirellula sediminis</name>
    <dbReference type="NCBI Taxonomy" id="2894196"/>
    <lineage>
        <taxon>Bacteria</taxon>
        <taxon>Pseudomonadati</taxon>
        <taxon>Planctomycetota</taxon>
        <taxon>Planctomycetia</taxon>
        <taxon>Pirellulales</taxon>
        <taxon>Pirellulaceae</taxon>
        <taxon>Blastopirellula</taxon>
    </lineage>
</organism>
<sequence length="183" mass="21616">MLSSTLASPYRDLVEVLPESTARRFHIAPMRFQNEQLLVGADSPPDEQAISQMLFFRRTVLRFVRRTDAWIDARINELYGDPPLDDQRSESKSSSCWYRPMFYWWEGRQLMIRCGGWSDENGSPVHWSGAQPLPPEHPDFLMWLWLVHQPQFRRSIEESELPAIRRIFQRLLKKRGPVQFKAV</sequence>
<dbReference type="AlphaFoldDB" id="A0A9X1MNM4"/>
<keyword evidence="3" id="KW-1185">Reference proteome</keyword>
<dbReference type="SUPFAM" id="SSF160246">
    <property type="entry name" value="EspE N-terminal domain-like"/>
    <property type="match status" value="1"/>
</dbReference>
<reference evidence="2" key="1">
    <citation type="submission" date="2021-11" db="EMBL/GenBank/DDBJ databases">
        <title>Genome sequence.</title>
        <authorList>
            <person name="Sun Q."/>
        </authorList>
    </citation>
    <scope>NUCLEOTIDE SEQUENCE</scope>
    <source>
        <strain evidence="2">JC732</strain>
    </source>
</reference>
<dbReference type="InterPro" id="IPR007831">
    <property type="entry name" value="T2SS_GspE_N"/>
</dbReference>
<dbReference type="RefSeq" id="WP_230220726.1">
    <property type="nucleotide sequence ID" value="NZ_JAJKFT010000010.1"/>
</dbReference>
<dbReference type="EMBL" id="JAJKFT010000010">
    <property type="protein sequence ID" value="MCC9629979.1"/>
    <property type="molecule type" value="Genomic_DNA"/>
</dbReference>
<accession>A0A9X1MNM4</accession>
<feature type="domain" description="Type II secretion system protein GspE N-terminal" evidence="1">
    <location>
        <begin position="9"/>
        <end position="81"/>
    </location>
</feature>